<dbReference type="PANTHER" id="PTHR21500:SF0">
    <property type="entry name" value="TUBULIN-SPECIFIC CHAPERONE A"/>
    <property type="match status" value="1"/>
</dbReference>
<dbReference type="GO" id="GO:0048487">
    <property type="term" value="F:beta-tubulin binding"/>
    <property type="evidence" value="ECO:0007669"/>
    <property type="project" value="InterPro"/>
</dbReference>
<evidence type="ECO:0000256" key="6">
    <source>
        <dbReference type="RuleBase" id="RU364030"/>
    </source>
</evidence>
<dbReference type="GO" id="GO:0007023">
    <property type="term" value="P:post-chaperonin tubulin folding pathway"/>
    <property type="evidence" value="ECO:0007669"/>
    <property type="project" value="UniProtKB-UniRule"/>
</dbReference>
<keyword evidence="9" id="KW-1185">Reference proteome</keyword>
<gene>
    <name evidence="8" type="primary">TBCA</name>
    <name evidence="8" type="ORF">TNCT_288371</name>
</gene>
<feature type="non-terminal residue" evidence="8">
    <location>
        <position position="1"/>
    </location>
</feature>
<evidence type="ECO:0000313" key="8">
    <source>
        <dbReference type="EMBL" id="GFR30736.1"/>
    </source>
</evidence>
<dbReference type="OrthoDB" id="296187at2759"/>
<evidence type="ECO:0000313" key="9">
    <source>
        <dbReference type="Proteomes" id="UP000887116"/>
    </source>
</evidence>
<protein>
    <recommendedName>
        <fullName evidence="3 6">Tubulin-specific chaperone A</fullName>
    </recommendedName>
</protein>
<evidence type="ECO:0000256" key="3">
    <source>
        <dbReference type="ARBA" id="ARBA00015002"/>
    </source>
</evidence>
<dbReference type="PANTHER" id="PTHR21500">
    <property type="entry name" value="TUBULIN-SPECIFIC CHAPERONE A"/>
    <property type="match status" value="1"/>
</dbReference>
<keyword evidence="4 6" id="KW-0143">Chaperone</keyword>
<dbReference type="Gene3D" id="1.20.58.90">
    <property type="match status" value="1"/>
</dbReference>
<proteinExistence type="inferred from homology"/>
<dbReference type="Proteomes" id="UP000887116">
    <property type="component" value="Unassembled WGS sequence"/>
</dbReference>
<feature type="coiled-coil region" evidence="7">
    <location>
        <begin position="15"/>
        <end position="51"/>
    </location>
</feature>
<dbReference type="AlphaFoldDB" id="A0A8X6HV77"/>
<keyword evidence="6" id="KW-0206">Cytoskeleton</keyword>
<dbReference type="GO" id="GO:0005874">
    <property type="term" value="C:microtubule"/>
    <property type="evidence" value="ECO:0007669"/>
    <property type="project" value="UniProtKB-KW"/>
</dbReference>
<sequence length="59" mass="6736">EEVIKESVMMVPDTMKRYQVAFNELQEILDNEQELAESEEYQAAVEVLKETSKSIAAAE</sequence>
<accession>A0A8X6HV77</accession>
<organism evidence="8 9">
    <name type="scientific">Trichonephila clavata</name>
    <name type="common">Joro spider</name>
    <name type="synonym">Nephila clavata</name>
    <dbReference type="NCBI Taxonomy" id="2740835"/>
    <lineage>
        <taxon>Eukaryota</taxon>
        <taxon>Metazoa</taxon>
        <taxon>Ecdysozoa</taxon>
        <taxon>Arthropoda</taxon>
        <taxon>Chelicerata</taxon>
        <taxon>Arachnida</taxon>
        <taxon>Araneae</taxon>
        <taxon>Araneomorphae</taxon>
        <taxon>Entelegynae</taxon>
        <taxon>Araneoidea</taxon>
        <taxon>Nephilidae</taxon>
        <taxon>Trichonephila</taxon>
    </lineage>
</organism>
<keyword evidence="7" id="KW-0175">Coiled coil</keyword>
<evidence type="ECO:0000256" key="4">
    <source>
        <dbReference type="ARBA" id="ARBA00023186"/>
    </source>
</evidence>
<dbReference type="SUPFAM" id="SSF46988">
    <property type="entry name" value="Tubulin chaperone cofactor A"/>
    <property type="match status" value="1"/>
</dbReference>
<keyword evidence="6" id="KW-0963">Cytoplasm</keyword>
<evidence type="ECO:0000256" key="7">
    <source>
        <dbReference type="SAM" id="Coils"/>
    </source>
</evidence>
<comment type="similarity">
    <text evidence="2 6">Belongs to the TBCA family.</text>
</comment>
<comment type="subcellular location">
    <subcellularLocation>
        <location evidence="6">Cytoplasm</location>
        <location evidence="6">Cytoskeleton</location>
    </subcellularLocation>
</comment>
<evidence type="ECO:0000256" key="2">
    <source>
        <dbReference type="ARBA" id="ARBA00006806"/>
    </source>
</evidence>
<dbReference type="GO" id="GO:0005829">
    <property type="term" value="C:cytosol"/>
    <property type="evidence" value="ECO:0007669"/>
    <property type="project" value="TreeGrafter"/>
</dbReference>
<dbReference type="GO" id="GO:0007021">
    <property type="term" value="P:tubulin complex assembly"/>
    <property type="evidence" value="ECO:0007669"/>
    <property type="project" value="UniProtKB-UniRule"/>
</dbReference>
<comment type="subunit">
    <text evidence="5 6">Supercomplex made of cofactors A to E. Cofactors A and D function by capturing and stabilizing tubulin in a quasi-native conformation. Cofactor E binds to the cofactor D-tubulin complex; interaction with cofactor C then causes the release of tubulin polypeptides that are committed to the native state.</text>
</comment>
<keyword evidence="6" id="KW-0493">Microtubule</keyword>
<evidence type="ECO:0000256" key="1">
    <source>
        <dbReference type="ARBA" id="ARBA00003046"/>
    </source>
</evidence>
<comment type="caution">
    <text evidence="8">The sequence shown here is derived from an EMBL/GenBank/DDBJ whole genome shotgun (WGS) entry which is preliminary data.</text>
</comment>
<dbReference type="InterPro" id="IPR036126">
    <property type="entry name" value="TBCA_sf"/>
</dbReference>
<dbReference type="InterPro" id="IPR004226">
    <property type="entry name" value="TBCA"/>
</dbReference>
<reference evidence="8" key="1">
    <citation type="submission" date="2020-07" db="EMBL/GenBank/DDBJ databases">
        <title>Multicomponent nature underlies the extraordinary mechanical properties of spider dragline silk.</title>
        <authorList>
            <person name="Kono N."/>
            <person name="Nakamura H."/>
            <person name="Mori M."/>
            <person name="Yoshida Y."/>
            <person name="Ohtoshi R."/>
            <person name="Malay A.D."/>
            <person name="Moran D.A.P."/>
            <person name="Tomita M."/>
            <person name="Numata K."/>
            <person name="Arakawa K."/>
        </authorList>
    </citation>
    <scope>NUCLEOTIDE SEQUENCE</scope>
</reference>
<dbReference type="EMBL" id="BMAO01029297">
    <property type="protein sequence ID" value="GFR30736.1"/>
    <property type="molecule type" value="Genomic_DNA"/>
</dbReference>
<evidence type="ECO:0000256" key="5">
    <source>
        <dbReference type="ARBA" id="ARBA00026055"/>
    </source>
</evidence>
<dbReference type="Pfam" id="PF02970">
    <property type="entry name" value="TBCA"/>
    <property type="match status" value="1"/>
</dbReference>
<name>A0A8X6HV77_TRICU</name>
<comment type="function">
    <text evidence="1">Tubulin-folding protein; involved in the early step of the tubulin folding pathway.</text>
</comment>